<protein>
    <submittedName>
        <fullName evidence="2">Uncharacterized protein</fullName>
    </submittedName>
</protein>
<proteinExistence type="predicted"/>
<sequence>MEEEKRKEEKRREICEERGELCGEMLLYTTISTWKRKKKTAKVRGQINTLRPIRAGESDVAAKGQEEELRAAVRPGCIPPGDKEGQQHEQEQKRWPRYPNSSSVCLITQR</sequence>
<comment type="caution">
    <text evidence="2">The sequence shown here is derived from an EMBL/GenBank/DDBJ whole genome shotgun (WGS) entry which is preliminary data.</text>
</comment>
<gene>
    <name evidence="2" type="ORF">KOW79_021112</name>
</gene>
<name>A0A9D3N2X6_9TELE</name>
<dbReference type="EMBL" id="JAHKSW010000027">
    <property type="protein sequence ID" value="KAG7315024.1"/>
    <property type="molecule type" value="Genomic_DNA"/>
</dbReference>
<dbReference type="AlphaFoldDB" id="A0A9D3N2X6"/>
<reference evidence="2 3" key="1">
    <citation type="submission" date="2021-06" db="EMBL/GenBank/DDBJ databases">
        <title>Chromosome-level genome assembly of the red-tail catfish (Hemibagrus wyckioides).</title>
        <authorList>
            <person name="Shao F."/>
        </authorList>
    </citation>
    <scope>NUCLEOTIDE SEQUENCE [LARGE SCALE GENOMIC DNA]</scope>
    <source>
        <strain evidence="2">EC202008001</strain>
        <tissue evidence="2">Blood</tissue>
    </source>
</reference>
<feature type="region of interest" description="Disordered" evidence="1">
    <location>
        <begin position="74"/>
        <end position="110"/>
    </location>
</feature>
<evidence type="ECO:0000256" key="1">
    <source>
        <dbReference type="SAM" id="MobiDB-lite"/>
    </source>
</evidence>
<evidence type="ECO:0000313" key="2">
    <source>
        <dbReference type="EMBL" id="KAG7315024.1"/>
    </source>
</evidence>
<keyword evidence="3" id="KW-1185">Reference proteome</keyword>
<accession>A0A9D3N2X6</accession>
<evidence type="ECO:0000313" key="3">
    <source>
        <dbReference type="Proteomes" id="UP000824219"/>
    </source>
</evidence>
<feature type="compositionally biased region" description="Polar residues" evidence="1">
    <location>
        <begin position="99"/>
        <end position="110"/>
    </location>
</feature>
<organism evidence="2 3">
    <name type="scientific">Hemibagrus wyckioides</name>
    <dbReference type="NCBI Taxonomy" id="337641"/>
    <lineage>
        <taxon>Eukaryota</taxon>
        <taxon>Metazoa</taxon>
        <taxon>Chordata</taxon>
        <taxon>Craniata</taxon>
        <taxon>Vertebrata</taxon>
        <taxon>Euteleostomi</taxon>
        <taxon>Actinopterygii</taxon>
        <taxon>Neopterygii</taxon>
        <taxon>Teleostei</taxon>
        <taxon>Ostariophysi</taxon>
        <taxon>Siluriformes</taxon>
        <taxon>Bagridae</taxon>
        <taxon>Hemibagrus</taxon>
    </lineage>
</organism>
<dbReference type="Proteomes" id="UP000824219">
    <property type="component" value="Linkage Group LG27"/>
</dbReference>
<feature type="compositionally biased region" description="Basic and acidic residues" evidence="1">
    <location>
        <begin position="81"/>
        <end position="94"/>
    </location>
</feature>